<name>A0A210Q0N6_MIZYE</name>
<protein>
    <submittedName>
        <fullName evidence="2">Vitellogenin</fullName>
    </submittedName>
</protein>
<dbReference type="GO" id="GO:0005319">
    <property type="term" value="F:lipid transporter activity"/>
    <property type="evidence" value="ECO:0007669"/>
    <property type="project" value="InterPro"/>
</dbReference>
<keyword evidence="1" id="KW-0732">Signal</keyword>
<keyword evidence="3" id="KW-1185">Reference proteome</keyword>
<proteinExistence type="predicted"/>
<dbReference type="SUPFAM" id="SSF56968">
    <property type="entry name" value="Lipovitellin-phosvitin complex, beta-sheet shell regions"/>
    <property type="match status" value="1"/>
</dbReference>
<comment type="caution">
    <text evidence="2">The sequence shown here is derived from an EMBL/GenBank/DDBJ whole genome shotgun (WGS) entry which is preliminary data.</text>
</comment>
<dbReference type="InterPro" id="IPR015816">
    <property type="entry name" value="Vitellinogen_b-sht_N"/>
</dbReference>
<gene>
    <name evidence="2" type="ORF">KP79_PYT02078</name>
</gene>
<accession>A0A210Q0N6</accession>
<feature type="signal peptide" evidence="1">
    <location>
        <begin position="1"/>
        <end position="17"/>
    </location>
</feature>
<feature type="chain" id="PRO_5013188274" evidence="1">
    <location>
        <begin position="18"/>
        <end position="230"/>
    </location>
</feature>
<sequence length="230" mass="25492">MEFKLLIVVALVASTQAGPIDTIRDSCSQTCPSTNKFGYRPGKSYEFDYNVKTSTSVKGASEGLSEMELTAKVHVEAVSKYLEDIRRLETNMEFTGDMNAFQTAAYFELQPLMSRISASSQWNMEGDIIGNIRIDTPFATLPYSQITATSKLQENERTSVLNIEYLPSRVLKLESSYKNQPGDLFGSVALTTPFNQMTRVAATAKFTGSLTRFRSSIALEDIHGQKAPPQ</sequence>
<organism evidence="2 3">
    <name type="scientific">Mizuhopecten yessoensis</name>
    <name type="common">Japanese scallop</name>
    <name type="synonym">Patinopecten yessoensis</name>
    <dbReference type="NCBI Taxonomy" id="6573"/>
    <lineage>
        <taxon>Eukaryota</taxon>
        <taxon>Metazoa</taxon>
        <taxon>Spiralia</taxon>
        <taxon>Lophotrochozoa</taxon>
        <taxon>Mollusca</taxon>
        <taxon>Bivalvia</taxon>
        <taxon>Autobranchia</taxon>
        <taxon>Pteriomorphia</taxon>
        <taxon>Pectinida</taxon>
        <taxon>Pectinoidea</taxon>
        <taxon>Pectinidae</taxon>
        <taxon>Mizuhopecten</taxon>
    </lineage>
</organism>
<reference evidence="2 3" key="1">
    <citation type="journal article" date="2017" name="Nat. Ecol. Evol.">
        <title>Scallop genome provides insights into evolution of bilaterian karyotype and development.</title>
        <authorList>
            <person name="Wang S."/>
            <person name="Zhang J."/>
            <person name="Jiao W."/>
            <person name="Li J."/>
            <person name="Xun X."/>
            <person name="Sun Y."/>
            <person name="Guo X."/>
            <person name="Huan P."/>
            <person name="Dong B."/>
            <person name="Zhang L."/>
            <person name="Hu X."/>
            <person name="Sun X."/>
            <person name="Wang J."/>
            <person name="Zhao C."/>
            <person name="Wang Y."/>
            <person name="Wang D."/>
            <person name="Huang X."/>
            <person name="Wang R."/>
            <person name="Lv J."/>
            <person name="Li Y."/>
            <person name="Zhang Z."/>
            <person name="Liu B."/>
            <person name="Lu W."/>
            <person name="Hui Y."/>
            <person name="Liang J."/>
            <person name="Zhou Z."/>
            <person name="Hou R."/>
            <person name="Li X."/>
            <person name="Liu Y."/>
            <person name="Li H."/>
            <person name="Ning X."/>
            <person name="Lin Y."/>
            <person name="Zhao L."/>
            <person name="Xing Q."/>
            <person name="Dou J."/>
            <person name="Li Y."/>
            <person name="Mao J."/>
            <person name="Guo H."/>
            <person name="Dou H."/>
            <person name="Li T."/>
            <person name="Mu C."/>
            <person name="Jiang W."/>
            <person name="Fu Q."/>
            <person name="Fu X."/>
            <person name="Miao Y."/>
            <person name="Liu J."/>
            <person name="Yu Q."/>
            <person name="Li R."/>
            <person name="Liao H."/>
            <person name="Li X."/>
            <person name="Kong Y."/>
            <person name="Jiang Z."/>
            <person name="Chourrout D."/>
            <person name="Li R."/>
            <person name="Bao Z."/>
        </authorList>
    </citation>
    <scope>NUCLEOTIDE SEQUENCE [LARGE SCALE GENOMIC DNA]</scope>
    <source>
        <strain evidence="2 3">PY_sf001</strain>
    </source>
</reference>
<dbReference type="InterPro" id="IPR015819">
    <property type="entry name" value="Lipid_transp_b-sht_shell"/>
</dbReference>
<dbReference type="AlphaFoldDB" id="A0A210Q0N6"/>
<evidence type="ECO:0000313" key="3">
    <source>
        <dbReference type="Proteomes" id="UP000242188"/>
    </source>
</evidence>
<evidence type="ECO:0000313" key="2">
    <source>
        <dbReference type="EMBL" id="OWF42297.1"/>
    </source>
</evidence>
<dbReference type="Proteomes" id="UP000242188">
    <property type="component" value="Unassembled WGS sequence"/>
</dbReference>
<dbReference type="Gene3D" id="2.30.230.10">
    <property type="entry name" value="Lipovitellin, beta-sheet shell regions, chain A"/>
    <property type="match status" value="1"/>
</dbReference>
<dbReference type="EMBL" id="NEDP02005301">
    <property type="protein sequence ID" value="OWF42297.1"/>
    <property type="molecule type" value="Genomic_DNA"/>
</dbReference>
<evidence type="ECO:0000256" key="1">
    <source>
        <dbReference type="SAM" id="SignalP"/>
    </source>
</evidence>